<keyword evidence="3" id="KW-0238">DNA-binding</keyword>
<dbReference type="InterPro" id="IPR036638">
    <property type="entry name" value="HLH_DNA-bd_sf"/>
</dbReference>
<organism evidence="8 9">
    <name type="scientific">Hypholoma sublateritium (strain FD-334 SS-4)</name>
    <dbReference type="NCBI Taxonomy" id="945553"/>
    <lineage>
        <taxon>Eukaryota</taxon>
        <taxon>Fungi</taxon>
        <taxon>Dikarya</taxon>
        <taxon>Basidiomycota</taxon>
        <taxon>Agaricomycotina</taxon>
        <taxon>Agaricomycetes</taxon>
        <taxon>Agaricomycetidae</taxon>
        <taxon>Agaricales</taxon>
        <taxon>Agaricineae</taxon>
        <taxon>Strophariaceae</taxon>
        <taxon>Hypholoma</taxon>
    </lineage>
</organism>
<dbReference type="GO" id="GO:0000978">
    <property type="term" value="F:RNA polymerase II cis-regulatory region sequence-specific DNA binding"/>
    <property type="evidence" value="ECO:0007669"/>
    <property type="project" value="TreeGrafter"/>
</dbReference>
<dbReference type="STRING" id="945553.A0A0D2P1M3"/>
<evidence type="ECO:0000256" key="1">
    <source>
        <dbReference type="ARBA" id="ARBA00004123"/>
    </source>
</evidence>
<evidence type="ECO:0000256" key="3">
    <source>
        <dbReference type="ARBA" id="ARBA00023125"/>
    </source>
</evidence>
<name>A0A0D2P1M3_HYPSF</name>
<dbReference type="EMBL" id="KN817676">
    <property type="protein sequence ID" value="KJA14530.1"/>
    <property type="molecule type" value="Genomic_DNA"/>
</dbReference>
<evidence type="ECO:0000256" key="4">
    <source>
        <dbReference type="ARBA" id="ARBA00023163"/>
    </source>
</evidence>
<dbReference type="GO" id="GO:0000981">
    <property type="term" value="F:DNA-binding transcription factor activity, RNA polymerase II-specific"/>
    <property type="evidence" value="ECO:0007669"/>
    <property type="project" value="TreeGrafter"/>
</dbReference>
<comment type="subcellular location">
    <subcellularLocation>
        <location evidence="1">Nucleus</location>
    </subcellularLocation>
</comment>
<feature type="compositionally biased region" description="Acidic residues" evidence="6">
    <location>
        <begin position="459"/>
        <end position="477"/>
    </location>
</feature>
<dbReference type="OMA" id="QESHAFQ"/>
<feature type="compositionally biased region" description="Polar residues" evidence="6">
    <location>
        <begin position="272"/>
        <end position="293"/>
    </location>
</feature>
<feature type="compositionally biased region" description="Low complexity" evidence="6">
    <location>
        <begin position="254"/>
        <end position="270"/>
    </location>
</feature>
<accession>A0A0D2P1M3</accession>
<gene>
    <name evidence="8" type="ORF">HYPSUDRAFT_433039</name>
</gene>
<feature type="region of interest" description="Disordered" evidence="6">
    <location>
        <begin position="427"/>
        <end position="477"/>
    </location>
</feature>
<dbReference type="PANTHER" id="PTHR15741">
    <property type="entry name" value="BASIC HELIX-LOOP-HELIX ZIP TRANSCRIPTION FACTOR"/>
    <property type="match status" value="1"/>
</dbReference>
<feature type="compositionally biased region" description="Basic residues" evidence="6">
    <location>
        <begin position="367"/>
        <end position="377"/>
    </location>
</feature>
<feature type="region of interest" description="Disordered" evidence="6">
    <location>
        <begin position="346"/>
        <end position="401"/>
    </location>
</feature>
<feature type="region of interest" description="Disordered" evidence="6">
    <location>
        <begin position="154"/>
        <end position="325"/>
    </location>
</feature>
<dbReference type="PANTHER" id="PTHR15741:SF27">
    <property type="entry name" value="TRANSCRIPTION FACTOR AP-4"/>
    <property type="match status" value="1"/>
</dbReference>
<reference evidence="9" key="1">
    <citation type="submission" date="2014-04" db="EMBL/GenBank/DDBJ databases">
        <title>Evolutionary Origins and Diversification of the Mycorrhizal Mutualists.</title>
        <authorList>
            <consortium name="DOE Joint Genome Institute"/>
            <consortium name="Mycorrhizal Genomics Consortium"/>
            <person name="Kohler A."/>
            <person name="Kuo A."/>
            <person name="Nagy L.G."/>
            <person name="Floudas D."/>
            <person name="Copeland A."/>
            <person name="Barry K.W."/>
            <person name="Cichocki N."/>
            <person name="Veneault-Fourrey C."/>
            <person name="LaButti K."/>
            <person name="Lindquist E.A."/>
            <person name="Lipzen A."/>
            <person name="Lundell T."/>
            <person name="Morin E."/>
            <person name="Murat C."/>
            <person name="Riley R."/>
            <person name="Ohm R."/>
            <person name="Sun H."/>
            <person name="Tunlid A."/>
            <person name="Henrissat B."/>
            <person name="Grigoriev I.V."/>
            <person name="Hibbett D.S."/>
            <person name="Martin F."/>
        </authorList>
    </citation>
    <scope>NUCLEOTIDE SEQUENCE [LARGE SCALE GENOMIC DNA]</scope>
    <source>
        <strain evidence="9">FD-334 SS-4</strain>
    </source>
</reference>
<protein>
    <recommendedName>
        <fullName evidence="7">BHLH domain-containing protein</fullName>
    </recommendedName>
</protein>
<evidence type="ECO:0000259" key="7">
    <source>
        <dbReference type="PROSITE" id="PS50888"/>
    </source>
</evidence>
<proteinExistence type="predicted"/>
<evidence type="ECO:0000313" key="8">
    <source>
        <dbReference type="EMBL" id="KJA14530.1"/>
    </source>
</evidence>
<evidence type="ECO:0000313" key="9">
    <source>
        <dbReference type="Proteomes" id="UP000054270"/>
    </source>
</evidence>
<sequence length="477" mass="52658">MQSLLSPAESHAFQSFLSTMDFSDDSITPSEWAIYNSQSPMHNDSQPEHIEANPERREALTKATKDLMSLDADGWDSSGSLMNHHPSTQNYHAYDMHGQYDMHQQERHFAHQQQALEEHQRHQQLQQQLHHQQRQNAFSSSSDLFPFLHSKMHQQPPTQEMRYPMQRQQQQPQQHPHLALSPTVAASNSDLGSPTSPAHAHSFGGFQQQQAPQHQNQPHQVHIPPQPRRMSPPSGSTTRSKRLPARSASAHPDASASTPSSGTPTASAGGIRSNNGTAKRARSSTSPSIASKPTPQPGAPKQPQTLLSPSQKKANHIQSEQKRRANIRRGYEALCETVPALREAIREEEEAERNAASGQRGAANGAPRKKGRTKKGHKESDDKEKDKLDGRAGPRSENVVLSKTIEHIQDLISDRSSLLARLHRARSSLPPGHPALSPLAADPPWEREWKGGNGRLGDEDPEGDGDSDGEGDEDGDE</sequence>
<dbReference type="GO" id="GO:0005634">
    <property type="term" value="C:nucleus"/>
    <property type="evidence" value="ECO:0007669"/>
    <property type="project" value="UniProtKB-SubCell"/>
</dbReference>
<dbReference type="Proteomes" id="UP000054270">
    <property type="component" value="Unassembled WGS sequence"/>
</dbReference>
<feature type="compositionally biased region" description="Polar residues" evidence="6">
    <location>
        <begin position="302"/>
        <end position="318"/>
    </location>
</feature>
<feature type="domain" description="BHLH" evidence="7">
    <location>
        <begin position="311"/>
        <end position="411"/>
    </location>
</feature>
<dbReference type="Gene3D" id="4.10.280.10">
    <property type="entry name" value="Helix-loop-helix DNA-binding domain"/>
    <property type="match status" value="1"/>
</dbReference>
<keyword evidence="5" id="KW-0539">Nucleus</keyword>
<feature type="compositionally biased region" description="Low complexity" evidence="6">
    <location>
        <begin position="207"/>
        <end position="223"/>
    </location>
</feature>
<dbReference type="OrthoDB" id="5778525at2759"/>
<evidence type="ECO:0000256" key="6">
    <source>
        <dbReference type="SAM" id="MobiDB-lite"/>
    </source>
</evidence>
<dbReference type="GO" id="GO:0046983">
    <property type="term" value="F:protein dimerization activity"/>
    <property type="evidence" value="ECO:0007669"/>
    <property type="project" value="InterPro"/>
</dbReference>
<evidence type="ECO:0000256" key="5">
    <source>
        <dbReference type="ARBA" id="ARBA00023242"/>
    </source>
</evidence>
<evidence type="ECO:0000256" key="2">
    <source>
        <dbReference type="ARBA" id="ARBA00023015"/>
    </source>
</evidence>
<feature type="region of interest" description="Disordered" evidence="6">
    <location>
        <begin position="111"/>
        <end position="139"/>
    </location>
</feature>
<feature type="compositionally biased region" description="Basic and acidic residues" evidence="6">
    <location>
        <begin position="378"/>
        <end position="394"/>
    </location>
</feature>
<keyword evidence="4" id="KW-0804">Transcription</keyword>
<keyword evidence="2" id="KW-0805">Transcription regulation</keyword>
<dbReference type="SUPFAM" id="SSF47459">
    <property type="entry name" value="HLH, helix-loop-helix DNA-binding domain"/>
    <property type="match status" value="1"/>
</dbReference>
<dbReference type="InterPro" id="IPR052207">
    <property type="entry name" value="Max-like/E-box_TFs"/>
</dbReference>
<feature type="compositionally biased region" description="Polar residues" evidence="6">
    <location>
        <begin position="184"/>
        <end position="196"/>
    </location>
</feature>
<dbReference type="InterPro" id="IPR011598">
    <property type="entry name" value="bHLH_dom"/>
</dbReference>
<feature type="compositionally biased region" description="Low complexity" evidence="6">
    <location>
        <begin position="159"/>
        <end position="174"/>
    </location>
</feature>
<dbReference type="PROSITE" id="PS50888">
    <property type="entry name" value="BHLH"/>
    <property type="match status" value="1"/>
</dbReference>
<dbReference type="AlphaFoldDB" id="A0A0D2P1M3"/>
<keyword evidence="9" id="KW-1185">Reference proteome</keyword>